<accession>A0A5J5EXS9</accession>
<protein>
    <submittedName>
        <fullName evidence="2">Uncharacterized protein</fullName>
    </submittedName>
</protein>
<feature type="region of interest" description="Disordered" evidence="1">
    <location>
        <begin position="293"/>
        <end position="380"/>
    </location>
</feature>
<gene>
    <name evidence="2" type="ORF">FN846DRAFT_947552</name>
</gene>
<dbReference type="InParanoid" id="A0A5J5EXS9"/>
<dbReference type="EMBL" id="VXIS01000080">
    <property type="protein sequence ID" value="KAA8907363.1"/>
    <property type="molecule type" value="Genomic_DNA"/>
</dbReference>
<dbReference type="Proteomes" id="UP000326924">
    <property type="component" value="Unassembled WGS sequence"/>
</dbReference>
<sequence length="380" mass="43013">MTYGIVPRILSSFNIIDLLINHHSPPVNRRNIIPTAAMVLDTAISEAAPAAYDSDDAYSTGHYPPPPPIPSFFGIRPGGFSEEGRQRFINVQLNLAQREFGFRPTPTEKEGIAYYNAVFYAAEARGALYGTLAGMTIGYAMVRRQKQIGFLYSGIGRWLRVKKKHQLLASKITNFAFVTMVGRLWGITSWGVFAFNKINKMEKEDPNMQRYLALRQRWLEERQKKARAGLPVKSTMSTVDELKKLDHEPQSEDPQSLGGMDGYDLIKPEDIGLAPNSSEDVVVARRASMEAAKKHKEEIERRSKHDDDDPFFGGSEEEEKEQEQGTPKILQRRTKPTQQRGESAWERLRRQSLQGAHKDSTEESFSFDNSDAKNKESDLD</sequence>
<reference evidence="2 3" key="1">
    <citation type="submission" date="2019-09" db="EMBL/GenBank/DDBJ databases">
        <title>Draft genome of the ectomycorrhizal ascomycete Sphaerosporella brunnea.</title>
        <authorList>
            <consortium name="DOE Joint Genome Institute"/>
            <person name="Benucci G.M."/>
            <person name="Marozzi G."/>
            <person name="Antonielli L."/>
            <person name="Sanchez S."/>
            <person name="Marco P."/>
            <person name="Wang X."/>
            <person name="Falini L.B."/>
            <person name="Barry K."/>
            <person name="Haridas S."/>
            <person name="Lipzen A."/>
            <person name="Labutti K."/>
            <person name="Grigoriev I.V."/>
            <person name="Murat C."/>
            <person name="Martin F."/>
            <person name="Albertini E."/>
            <person name="Donnini D."/>
            <person name="Bonito G."/>
        </authorList>
    </citation>
    <scope>NUCLEOTIDE SEQUENCE [LARGE SCALE GENOMIC DNA]</scope>
    <source>
        <strain evidence="2 3">Sb_GMNB300</strain>
    </source>
</reference>
<evidence type="ECO:0000313" key="2">
    <source>
        <dbReference type="EMBL" id="KAA8907363.1"/>
    </source>
</evidence>
<feature type="compositionally biased region" description="Basic and acidic residues" evidence="1">
    <location>
        <begin position="293"/>
        <end position="307"/>
    </location>
</feature>
<dbReference type="OrthoDB" id="4204700at2759"/>
<dbReference type="AlphaFoldDB" id="A0A5J5EXS9"/>
<keyword evidence="3" id="KW-1185">Reference proteome</keyword>
<name>A0A5J5EXS9_9PEZI</name>
<evidence type="ECO:0000313" key="3">
    <source>
        <dbReference type="Proteomes" id="UP000326924"/>
    </source>
</evidence>
<proteinExistence type="predicted"/>
<feature type="region of interest" description="Disordered" evidence="1">
    <location>
        <begin position="245"/>
        <end position="279"/>
    </location>
</feature>
<comment type="caution">
    <text evidence="2">The sequence shown here is derived from an EMBL/GenBank/DDBJ whole genome shotgun (WGS) entry which is preliminary data.</text>
</comment>
<organism evidence="2 3">
    <name type="scientific">Sphaerosporella brunnea</name>
    <dbReference type="NCBI Taxonomy" id="1250544"/>
    <lineage>
        <taxon>Eukaryota</taxon>
        <taxon>Fungi</taxon>
        <taxon>Dikarya</taxon>
        <taxon>Ascomycota</taxon>
        <taxon>Pezizomycotina</taxon>
        <taxon>Pezizomycetes</taxon>
        <taxon>Pezizales</taxon>
        <taxon>Pyronemataceae</taxon>
        <taxon>Sphaerosporella</taxon>
    </lineage>
</organism>
<evidence type="ECO:0000256" key="1">
    <source>
        <dbReference type="SAM" id="MobiDB-lite"/>
    </source>
</evidence>
<feature type="compositionally biased region" description="Basic and acidic residues" evidence="1">
    <location>
        <begin position="370"/>
        <end position="380"/>
    </location>
</feature>